<organism evidence="2 3">
    <name type="scientific">Trichonephila clavipes</name>
    <name type="common">Golden silk orbweaver</name>
    <name type="synonym">Nephila clavipes</name>
    <dbReference type="NCBI Taxonomy" id="2585209"/>
    <lineage>
        <taxon>Eukaryota</taxon>
        <taxon>Metazoa</taxon>
        <taxon>Ecdysozoa</taxon>
        <taxon>Arthropoda</taxon>
        <taxon>Chelicerata</taxon>
        <taxon>Arachnida</taxon>
        <taxon>Araneae</taxon>
        <taxon>Araneomorphae</taxon>
        <taxon>Entelegynae</taxon>
        <taxon>Araneoidea</taxon>
        <taxon>Nephilidae</taxon>
        <taxon>Trichonephila</taxon>
    </lineage>
</organism>
<comment type="caution">
    <text evidence="2">The sequence shown here is derived from an EMBL/GenBank/DDBJ whole genome shotgun (WGS) entry which is preliminary data.</text>
</comment>
<feature type="region of interest" description="Disordered" evidence="1">
    <location>
        <begin position="1"/>
        <end position="61"/>
    </location>
</feature>
<evidence type="ECO:0000313" key="2">
    <source>
        <dbReference type="EMBL" id="GFX96854.1"/>
    </source>
</evidence>
<sequence>MVRKKHKPIPEQRRAKKTPSTRRNSSDSAASEEPPEVTEMDIPLPASPQASRPGTPEKDGTAQLHCKKLQGLANLIQVLSISIETSQTILQGVISKGLTDPTNPIIQMESAALERNNTRLQCAVSEYTSLPPCGIPNCSRHDTQNTPLKPKTPDPTTPIQIKHESDIEIAVLPDVSELTEEDDNEVNTGEIAIKDVPGSLEVKSGV</sequence>
<reference evidence="2" key="1">
    <citation type="submission" date="2020-08" db="EMBL/GenBank/DDBJ databases">
        <title>Multicomponent nature underlies the extraordinary mechanical properties of spider dragline silk.</title>
        <authorList>
            <person name="Kono N."/>
            <person name="Nakamura H."/>
            <person name="Mori M."/>
            <person name="Yoshida Y."/>
            <person name="Ohtoshi R."/>
            <person name="Malay A.D."/>
            <person name="Moran D.A.P."/>
            <person name="Tomita M."/>
            <person name="Numata K."/>
            <person name="Arakawa K."/>
        </authorList>
    </citation>
    <scope>NUCLEOTIDE SEQUENCE</scope>
</reference>
<protein>
    <submittedName>
        <fullName evidence="2">Uncharacterized protein</fullName>
    </submittedName>
</protein>
<evidence type="ECO:0000313" key="3">
    <source>
        <dbReference type="Proteomes" id="UP000887159"/>
    </source>
</evidence>
<proteinExistence type="predicted"/>
<feature type="region of interest" description="Disordered" evidence="1">
    <location>
        <begin position="141"/>
        <end position="160"/>
    </location>
</feature>
<accession>A0A8X6V8D4</accession>
<evidence type="ECO:0000256" key="1">
    <source>
        <dbReference type="SAM" id="MobiDB-lite"/>
    </source>
</evidence>
<dbReference type="EMBL" id="BMAU01021194">
    <property type="protein sequence ID" value="GFX96854.1"/>
    <property type="molecule type" value="Genomic_DNA"/>
</dbReference>
<keyword evidence="3" id="KW-1185">Reference proteome</keyword>
<dbReference type="AlphaFoldDB" id="A0A8X6V8D4"/>
<gene>
    <name evidence="2" type="ORF">TNCV_1648891</name>
</gene>
<name>A0A8X6V8D4_TRICX</name>
<dbReference type="Proteomes" id="UP000887159">
    <property type="component" value="Unassembled WGS sequence"/>
</dbReference>